<feature type="transmembrane region" description="Helical" evidence="1">
    <location>
        <begin position="6"/>
        <end position="28"/>
    </location>
</feature>
<name>A0A1F5TP15_9BACT</name>
<dbReference type="EMBL" id="MFGL01000019">
    <property type="protein sequence ID" value="OGF40693.1"/>
    <property type="molecule type" value="Genomic_DNA"/>
</dbReference>
<accession>A0A1F5TP15</accession>
<proteinExistence type="predicted"/>
<keyword evidence="1" id="KW-0812">Transmembrane</keyword>
<evidence type="ECO:0000313" key="2">
    <source>
        <dbReference type="EMBL" id="OGF40693.1"/>
    </source>
</evidence>
<dbReference type="Proteomes" id="UP000177939">
    <property type="component" value="Unassembled WGS sequence"/>
</dbReference>
<protein>
    <submittedName>
        <fullName evidence="2">Uncharacterized protein</fullName>
    </submittedName>
</protein>
<evidence type="ECO:0000313" key="3">
    <source>
        <dbReference type="Proteomes" id="UP000177939"/>
    </source>
</evidence>
<evidence type="ECO:0000256" key="1">
    <source>
        <dbReference type="SAM" id="Phobius"/>
    </source>
</evidence>
<organism evidence="2 3">
    <name type="scientific">Candidatus Falkowbacteria bacterium RIFOXYC2_FULL_47_12</name>
    <dbReference type="NCBI Taxonomy" id="1798004"/>
    <lineage>
        <taxon>Bacteria</taxon>
        <taxon>Candidatus Falkowiibacteriota</taxon>
    </lineage>
</organism>
<keyword evidence="1" id="KW-1133">Transmembrane helix</keyword>
<comment type="caution">
    <text evidence="2">The sequence shown here is derived from an EMBL/GenBank/DDBJ whole genome shotgun (WGS) entry which is preliminary data.</text>
</comment>
<sequence length="202" mass="22419">MNKKQLTISVIIVVVILAAVGGGVFWYLKSEQGVSIKVPGSEQQSEQPQVGDNQLQGEVVGSPAADVDTSDWQTYRNEEYGFEVRYPGGWVFEDSNNGISFGTIESKPGGYFWGINIYNSTKNIEGLIKGLGSQFNDRLEKREKITIGNKAGLLVTVTTDSHTDWILKSIFIENNDFIFAISNGAQDRSIFEIFLSSFKFLD</sequence>
<reference evidence="2 3" key="1">
    <citation type="journal article" date="2016" name="Nat. Commun.">
        <title>Thousands of microbial genomes shed light on interconnected biogeochemical processes in an aquifer system.</title>
        <authorList>
            <person name="Anantharaman K."/>
            <person name="Brown C.T."/>
            <person name="Hug L.A."/>
            <person name="Sharon I."/>
            <person name="Castelle C.J."/>
            <person name="Probst A.J."/>
            <person name="Thomas B.C."/>
            <person name="Singh A."/>
            <person name="Wilkins M.J."/>
            <person name="Karaoz U."/>
            <person name="Brodie E.L."/>
            <person name="Williams K.H."/>
            <person name="Hubbard S.S."/>
            <person name="Banfield J.F."/>
        </authorList>
    </citation>
    <scope>NUCLEOTIDE SEQUENCE [LARGE SCALE GENOMIC DNA]</scope>
</reference>
<gene>
    <name evidence="2" type="ORF">A2477_04175</name>
</gene>
<keyword evidence="1" id="KW-0472">Membrane</keyword>
<dbReference type="AlphaFoldDB" id="A0A1F5TP15"/>